<name>A0ACC2WU01_9TREE</name>
<gene>
    <name evidence="1" type="ORF">QFC22_005502</name>
</gene>
<organism evidence="1 2">
    <name type="scientific">Naganishia vaughanmartiniae</name>
    <dbReference type="NCBI Taxonomy" id="1424756"/>
    <lineage>
        <taxon>Eukaryota</taxon>
        <taxon>Fungi</taxon>
        <taxon>Dikarya</taxon>
        <taxon>Basidiomycota</taxon>
        <taxon>Agaricomycotina</taxon>
        <taxon>Tremellomycetes</taxon>
        <taxon>Filobasidiales</taxon>
        <taxon>Filobasidiaceae</taxon>
        <taxon>Naganishia</taxon>
    </lineage>
</organism>
<evidence type="ECO:0000313" key="2">
    <source>
        <dbReference type="Proteomes" id="UP001243375"/>
    </source>
</evidence>
<sequence>MQSSNNPISTPADEWSQSTLAALNSSSALAAAEDGAIATGGSPWKNLSGREQAAAQLAAKLAAGGQGQGKEMTVDQQLAQEHPVIPTRHAEPASAAPVSHAQAQAQAQQAPTAIPAKAIAEIPVLVEKLPVSTQTNSAPAEPALYAVTDAPSAGLHSTASGIPHAFPISASAQTSGFTEPSSSAVPASARAVGGQETLVAVPISTVVPGHAQKTVNDLLDASPSVPAPVTSVVGAGTGLPSHNPFNPEHTPGYLDIQQRATTTGGIAGEMTPGGMTPGMELPGGWGAVLKTQGAAALPHTETSLTQDVTTALHEVGRTAFGLLPESVVDKLSAHHQPAAGTSATTPALPSSGDVRETAVNVGHTLVGGTINAGSALGQGAVNVGSQVGQGATTVGSQLVGGAVVAGQSAAELSTQVAGGAVNLGSAVGQSAVNAGSAVVGGAVNATTAVGQTAANAGSAVVEGTMNAGAAVRDTTAGAVGGIVGGVESLVEQAREALGHMHLPGLGAIVGGSGAQEEQREAGVKSVSVQHPTTTRTAGVQQGDTIVDHAKNMASELMGASQSKAEEAYNAVRQGVAPASTTTTTGTRGVEQGGAAGWRGTLEGLGERMVTSVADFGGHSTNPSSTYAAAADKEINASLPSEETTGAHPGEQSGGVGALPGSKFATRVAVLPEEREQAQEERRDTVGGGSSNAISSGQGESQEGYAPSGPAMALGGATTSSHSHHHGEGGHRSVTEIIKDGANKHSSSTHTTTDSSKSATGPSATVVASSSERRHDGYAPSGPVADLGSTGTTATPSYLNDAAHPSQAKKTALGGQYELGGLSSGGVSSGSSGIKDSSRVADKEDVKSGVAASDKKVEVLASSGGRQGEFGSSGARESESVSSSARHLESAASGARSSDSTSYDNRQVRPTSSGAPIGASSPLGASQPVTSTTSTTTTHISHGSGPMHDLAPPLGVIVGATPIISSHIQTDQSTHEPILPGNIHAALPKEPIAVVHPTETTGLSSVGDSGVNTPGSTLESEHTHGTQATTTTASASPLAKFQAPRPDRTDSHASTTAIMHGKLGNTHHEQETTSTLKDTSASSSSGSNLKAVAEKELPKTPASTGQSAPTSHSTSTNTATRAPGSEAGAVGGLASSGTASSGHASSGLASSTQHTSTPAATTAAAVIGKGKDMTTPNSEPHHTVKEEFASVGHGTLDKPASSIAAKQAPKTDSSAAPGQGRPVAAASSPTSATSGADHTASAHQRTGSTESGGSKRSFLDKIKSKLHHNKH</sequence>
<dbReference type="Proteomes" id="UP001243375">
    <property type="component" value="Unassembled WGS sequence"/>
</dbReference>
<accession>A0ACC2WU01</accession>
<proteinExistence type="predicted"/>
<dbReference type="EMBL" id="JASBWU010000018">
    <property type="protein sequence ID" value="KAJ9114629.1"/>
    <property type="molecule type" value="Genomic_DNA"/>
</dbReference>
<reference evidence="1" key="1">
    <citation type="submission" date="2023-04" db="EMBL/GenBank/DDBJ databases">
        <title>Draft Genome sequencing of Naganishia species isolated from polar environments using Oxford Nanopore Technology.</title>
        <authorList>
            <person name="Leo P."/>
            <person name="Venkateswaran K."/>
        </authorList>
    </citation>
    <scope>NUCLEOTIDE SEQUENCE</scope>
    <source>
        <strain evidence="1">MNA-CCFEE 5425</strain>
    </source>
</reference>
<protein>
    <submittedName>
        <fullName evidence="1">Uncharacterized protein</fullName>
    </submittedName>
</protein>
<keyword evidence="2" id="KW-1185">Reference proteome</keyword>
<evidence type="ECO:0000313" key="1">
    <source>
        <dbReference type="EMBL" id="KAJ9114629.1"/>
    </source>
</evidence>
<comment type="caution">
    <text evidence="1">The sequence shown here is derived from an EMBL/GenBank/DDBJ whole genome shotgun (WGS) entry which is preliminary data.</text>
</comment>